<dbReference type="EMBL" id="JBHFFA010000002">
    <property type="protein sequence ID" value="KAL2642935.1"/>
    <property type="molecule type" value="Genomic_DNA"/>
</dbReference>
<proteinExistence type="predicted"/>
<organism evidence="1 2">
    <name type="scientific">Riccia fluitans</name>
    <dbReference type="NCBI Taxonomy" id="41844"/>
    <lineage>
        <taxon>Eukaryota</taxon>
        <taxon>Viridiplantae</taxon>
        <taxon>Streptophyta</taxon>
        <taxon>Embryophyta</taxon>
        <taxon>Marchantiophyta</taxon>
        <taxon>Marchantiopsida</taxon>
        <taxon>Marchantiidae</taxon>
        <taxon>Marchantiales</taxon>
        <taxon>Ricciaceae</taxon>
        <taxon>Riccia</taxon>
    </lineage>
</organism>
<comment type="caution">
    <text evidence="1">The sequence shown here is derived from an EMBL/GenBank/DDBJ whole genome shotgun (WGS) entry which is preliminary data.</text>
</comment>
<sequence>MPCEISQREDCLQSTQFPRLKDPVEETSAGKTPYGDLELAERAAGELLIPRPEGMCPQLRTPLLLILVFSLSSVEEIIPGAVRWLQRLSTPKLEMI</sequence>
<dbReference type="AlphaFoldDB" id="A0ABD1Z601"/>
<evidence type="ECO:0000313" key="2">
    <source>
        <dbReference type="Proteomes" id="UP001605036"/>
    </source>
</evidence>
<protein>
    <submittedName>
        <fullName evidence="1">Uncharacterized protein</fullName>
    </submittedName>
</protein>
<gene>
    <name evidence="1" type="ORF">R1flu_010522</name>
</gene>
<keyword evidence="2" id="KW-1185">Reference proteome</keyword>
<name>A0ABD1Z601_9MARC</name>
<accession>A0ABD1Z601</accession>
<evidence type="ECO:0000313" key="1">
    <source>
        <dbReference type="EMBL" id="KAL2642935.1"/>
    </source>
</evidence>
<dbReference type="Proteomes" id="UP001605036">
    <property type="component" value="Unassembled WGS sequence"/>
</dbReference>
<reference evidence="1 2" key="1">
    <citation type="submission" date="2024-09" db="EMBL/GenBank/DDBJ databases">
        <title>Chromosome-scale assembly of Riccia fluitans.</title>
        <authorList>
            <person name="Paukszto L."/>
            <person name="Sawicki J."/>
            <person name="Karawczyk K."/>
            <person name="Piernik-Szablinska J."/>
            <person name="Szczecinska M."/>
            <person name="Mazdziarz M."/>
        </authorList>
    </citation>
    <scope>NUCLEOTIDE SEQUENCE [LARGE SCALE GENOMIC DNA]</scope>
    <source>
        <strain evidence="1">Rf_01</strain>
        <tissue evidence="1">Aerial parts of the thallus</tissue>
    </source>
</reference>